<dbReference type="Proteomes" id="UP000005463">
    <property type="component" value="Unassembled WGS sequence"/>
</dbReference>
<evidence type="ECO:0000256" key="1">
    <source>
        <dbReference type="ARBA" id="ARBA00022553"/>
    </source>
</evidence>
<reference evidence="8 9" key="1">
    <citation type="submission" date="2008-03" db="EMBL/GenBank/DDBJ databases">
        <title>Sequencing of the draft genome and assembly of Burkholderia ambifaria IOP40-10.</title>
        <authorList>
            <consortium name="US DOE Joint Genome Institute (JGI-PGF)"/>
            <person name="Copeland A."/>
            <person name="Lucas S."/>
            <person name="Lapidus A."/>
            <person name="Glavina del Rio T."/>
            <person name="Dalin E."/>
            <person name="Tice H."/>
            <person name="Bruce D."/>
            <person name="Goodwin L."/>
            <person name="Pitluck S."/>
            <person name="Larimer F."/>
            <person name="Land M.L."/>
            <person name="Hauser L."/>
            <person name="Tiedje J."/>
            <person name="Richardson P."/>
        </authorList>
    </citation>
    <scope>NUCLEOTIDE SEQUENCE [LARGE SCALE GENOMIC DNA]</scope>
    <source>
        <strain evidence="8 9">IOP40-10</strain>
    </source>
</reference>
<dbReference type="CDD" id="cd00156">
    <property type="entry name" value="REC"/>
    <property type="match status" value="1"/>
</dbReference>
<feature type="modified residue" description="4-aspartylphosphate" evidence="4">
    <location>
        <position position="51"/>
    </location>
</feature>
<dbReference type="Pfam" id="PF00486">
    <property type="entry name" value="Trans_reg_C"/>
    <property type="match status" value="1"/>
</dbReference>
<dbReference type="PATRIC" id="fig|396596.7.peg.7440"/>
<dbReference type="GO" id="GO:0000156">
    <property type="term" value="F:phosphorelay response regulator activity"/>
    <property type="evidence" value="ECO:0007669"/>
    <property type="project" value="TreeGrafter"/>
</dbReference>
<keyword evidence="1 4" id="KW-0597">Phosphoprotein</keyword>
<dbReference type="Gene3D" id="3.40.50.2300">
    <property type="match status" value="1"/>
</dbReference>
<dbReference type="AlphaFoldDB" id="B1F8Z7"/>
<feature type="DNA-binding region" description="OmpR/PhoB-type" evidence="5">
    <location>
        <begin position="126"/>
        <end position="225"/>
    </location>
</feature>
<dbReference type="CDD" id="cd00383">
    <property type="entry name" value="trans_reg_C"/>
    <property type="match status" value="1"/>
</dbReference>
<dbReference type="InterPro" id="IPR036388">
    <property type="entry name" value="WH-like_DNA-bd_sf"/>
</dbReference>
<dbReference type="GO" id="GO:0000976">
    <property type="term" value="F:transcription cis-regulatory region binding"/>
    <property type="evidence" value="ECO:0007669"/>
    <property type="project" value="TreeGrafter"/>
</dbReference>
<gene>
    <name evidence="8" type="ORF">BamIOP4010DRAFT_0506</name>
</gene>
<evidence type="ECO:0000259" key="7">
    <source>
        <dbReference type="PROSITE" id="PS51755"/>
    </source>
</evidence>
<evidence type="ECO:0000256" key="4">
    <source>
        <dbReference type="PROSITE-ProRule" id="PRU00169"/>
    </source>
</evidence>
<dbReference type="RefSeq" id="WP_006749723.1">
    <property type="nucleotide sequence ID" value="NZ_ABLC01000005.1"/>
</dbReference>
<dbReference type="SMART" id="SM00862">
    <property type="entry name" value="Trans_reg_C"/>
    <property type="match status" value="1"/>
</dbReference>
<dbReference type="InterPro" id="IPR011006">
    <property type="entry name" value="CheY-like_superfamily"/>
</dbReference>
<dbReference type="PANTHER" id="PTHR48111">
    <property type="entry name" value="REGULATOR OF RPOS"/>
    <property type="match status" value="1"/>
</dbReference>
<evidence type="ECO:0000259" key="6">
    <source>
        <dbReference type="PROSITE" id="PS50110"/>
    </source>
</evidence>
<protein>
    <submittedName>
        <fullName evidence="8">Two component transcriptional regulator, winged helix family</fullName>
    </submittedName>
</protein>
<comment type="caution">
    <text evidence="8">The sequence shown here is derived from an EMBL/GenBank/DDBJ whole genome shotgun (WGS) entry which is preliminary data.</text>
</comment>
<keyword evidence="3 5" id="KW-0238">DNA-binding</keyword>
<evidence type="ECO:0000256" key="5">
    <source>
        <dbReference type="PROSITE-ProRule" id="PRU01091"/>
    </source>
</evidence>
<name>B1F8Z7_9BURK</name>
<dbReference type="InterPro" id="IPR001789">
    <property type="entry name" value="Sig_transdc_resp-reg_receiver"/>
</dbReference>
<dbReference type="SUPFAM" id="SSF46894">
    <property type="entry name" value="C-terminal effector domain of the bipartite response regulators"/>
    <property type="match status" value="1"/>
</dbReference>
<evidence type="ECO:0000256" key="2">
    <source>
        <dbReference type="ARBA" id="ARBA00023012"/>
    </source>
</evidence>
<dbReference type="EMBL" id="ABLC01000005">
    <property type="protein sequence ID" value="EDT05919.1"/>
    <property type="molecule type" value="Genomic_DNA"/>
</dbReference>
<accession>B1F8Z7</accession>
<dbReference type="GO" id="GO:0006355">
    <property type="term" value="P:regulation of DNA-templated transcription"/>
    <property type="evidence" value="ECO:0007669"/>
    <property type="project" value="InterPro"/>
</dbReference>
<dbReference type="PANTHER" id="PTHR48111:SF40">
    <property type="entry name" value="PHOSPHATE REGULON TRANSCRIPTIONAL REGULATORY PROTEIN PHOB"/>
    <property type="match status" value="1"/>
</dbReference>
<keyword evidence="2" id="KW-0902">Two-component regulatory system</keyword>
<dbReference type="SMART" id="SM00448">
    <property type="entry name" value="REC"/>
    <property type="match status" value="1"/>
</dbReference>
<dbReference type="InterPro" id="IPR001867">
    <property type="entry name" value="OmpR/PhoB-type_DNA-bd"/>
</dbReference>
<dbReference type="GO" id="GO:0005829">
    <property type="term" value="C:cytosol"/>
    <property type="evidence" value="ECO:0007669"/>
    <property type="project" value="TreeGrafter"/>
</dbReference>
<feature type="domain" description="Response regulatory" evidence="6">
    <location>
        <begin position="2"/>
        <end position="117"/>
    </location>
</feature>
<proteinExistence type="predicted"/>
<dbReference type="Pfam" id="PF00072">
    <property type="entry name" value="Response_reg"/>
    <property type="match status" value="1"/>
</dbReference>
<feature type="domain" description="OmpR/PhoB-type" evidence="7">
    <location>
        <begin position="126"/>
        <end position="225"/>
    </location>
</feature>
<dbReference type="Gene3D" id="1.10.10.10">
    <property type="entry name" value="Winged helix-like DNA-binding domain superfamily/Winged helix DNA-binding domain"/>
    <property type="match status" value="1"/>
</dbReference>
<dbReference type="PROSITE" id="PS51755">
    <property type="entry name" value="OMPR_PHOB"/>
    <property type="match status" value="1"/>
</dbReference>
<dbReference type="GO" id="GO:0032993">
    <property type="term" value="C:protein-DNA complex"/>
    <property type="evidence" value="ECO:0007669"/>
    <property type="project" value="TreeGrafter"/>
</dbReference>
<dbReference type="InterPro" id="IPR016032">
    <property type="entry name" value="Sig_transdc_resp-reg_C-effctor"/>
</dbReference>
<dbReference type="PROSITE" id="PS50110">
    <property type="entry name" value="RESPONSE_REGULATORY"/>
    <property type="match status" value="1"/>
</dbReference>
<organism evidence="8 9">
    <name type="scientific">Burkholderia ambifaria IOP40-10</name>
    <dbReference type="NCBI Taxonomy" id="396596"/>
    <lineage>
        <taxon>Bacteria</taxon>
        <taxon>Pseudomonadati</taxon>
        <taxon>Pseudomonadota</taxon>
        <taxon>Betaproteobacteria</taxon>
        <taxon>Burkholderiales</taxon>
        <taxon>Burkholderiaceae</taxon>
        <taxon>Burkholderia</taxon>
        <taxon>Burkholderia cepacia complex</taxon>
    </lineage>
</organism>
<evidence type="ECO:0000313" key="8">
    <source>
        <dbReference type="EMBL" id="EDT05919.1"/>
    </source>
</evidence>
<sequence length="227" mass="25612">MRIAILGSDPVARGFTKDALVRVGHTCQTFTSGREIIRQLRRETYDLLILDWLIPDISGEEVMRWAHKNLPGRVPVIFLSKHGRDEDIIRILAAGADGYFIKPISPDVLAAHVNAFARCIAGVAFTSKLSIREFEFDLRKKILLARGTYVETTSKEFDLALLFFRNLGKSVSRGHLLDIVWKQHPVAVSRTVDTHISKVRTKLKLHPENGYVLKSIYGFGYILDLVG</sequence>
<evidence type="ECO:0000256" key="3">
    <source>
        <dbReference type="ARBA" id="ARBA00023125"/>
    </source>
</evidence>
<dbReference type="SUPFAM" id="SSF52172">
    <property type="entry name" value="CheY-like"/>
    <property type="match status" value="1"/>
</dbReference>
<evidence type="ECO:0000313" key="9">
    <source>
        <dbReference type="Proteomes" id="UP000005463"/>
    </source>
</evidence>
<dbReference type="InterPro" id="IPR039420">
    <property type="entry name" value="WalR-like"/>
</dbReference>